<name>A0ABX8A0S7_9RALS</name>
<feature type="DNA-binding region" description="H-T-H motif" evidence="5">
    <location>
        <begin position="33"/>
        <end position="52"/>
    </location>
</feature>
<organism evidence="7 8">
    <name type="scientific">Ralstonia nicotianae</name>
    <dbReference type="NCBI Taxonomy" id="3037696"/>
    <lineage>
        <taxon>Bacteria</taxon>
        <taxon>Pseudomonadati</taxon>
        <taxon>Pseudomonadota</taxon>
        <taxon>Betaproteobacteria</taxon>
        <taxon>Burkholderiales</taxon>
        <taxon>Burkholderiaceae</taxon>
        <taxon>Ralstonia</taxon>
        <taxon>Ralstonia solanacearum species complex</taxon>
    </lineage>
</organism>
<accession>A0ABX8A0S7</accession>
<dbReference type="PRINTS" id="PR00455">
    <property type="entry name" value="HTHTETR"/>
</dbReference>
<proteinExistence type="predicted"/>
<keyword evidence="7" id="KW-0614">Plasmid</keyword>
<dbReference type="PROSITE" id="PS50977">
    <property type="entry name" value="HTH_TETR_2"/>
    <property type="match status" value="1"/>
</dbReference>
<dbReference type="PANTHER" id="PTHR30055:SF226">
    <property type="entry name" value="HTH-TYPE TRANSCRIPTIONAL REGULATOR PKSA"/>
    <property type="match status" value="1"/>
</dbReference>
<keyword evidence="3 5" id="KW-0238">DNA-binding</keyword>
<evidence type="ECO:0000256" key="5">
    <source>
        <dbReference type="PROSITE-ProRule" id="PRU00335"/>
    </source>
</evidence>
<evidence type="ECO:0000313" key="8">
    <source>
        <dbReference type="Proteomes" id="UP000680989"/>
    </source>
</evidence>
<reference evidence="8" key="1">
    <citation type="submission" date="2019-12" db="EMBL/GenBank/DDBJ databases">
        <title>Whole-genome sequence of tobacco pathogen Ralstonia pseudosolanacearum strain RS, originating from Yunnan province of China.</title>
        <authorList>
            <person name="Lu C.-H."/>
        </authorList>
    </citation>
    <scope>NUCLEOTIDE SEQUENCE [LARGE SCALE GENOMIC DNA]</scope>
    <source>
        <strain evidence="8">RS</strain>
        <plasmid evidence="8">pRS</plasmid>
    </source>
</reference>
<dbReference type="InterPro" id="IPR050109">
    <property type="entry name" value="HTH-type_TetR-like_transc_reg"/>
</dbReference>
<dbReference type="Pfam" id="PF13977">
    <property type="entry name" value="TetR_C_6"/>
    <property type="match status" value="1"/>
</dbReference>
<evidence type="ECO:0000256" key="3">
    <source>
        <dbReference type="ARBA" id="ARBA00023125"/>
    </source>
</evidence>
<dbReference type="Gene3D" id="1.10.357.10">
    <property type="entry name" value="Tetracycline Repressor, domain 2"/>
    <property type="match status" value="1"/>
</dbReference>
<dbReference type="InterPro" id="IPR039538">
    <property type="entry name" value="BetI_C"/>
</dbReference>
<dbReference type="RefSeq" id="WP_019719641.1">
    <property type="nucleotide sequence ID" value="NZ_CP046675.1"/>
</dbReference>
<gene>
    <name evidence="7" type="ORF">GO999_18920</name>
</gene>
<evidence type="ECO:0000313" key="7">
    <source>
        <dbReference type="EMBL" id="QUP60629.1"/>
    </source>
</evidence>
<dbReference type="InterPro" id="IPR036271">
    <property type="entry name" value="Tet_transcr_reg_TetR-rel_C_sf"/>
</dbReference>
<dbReference type="Proteomes" id="UP000680989">
    <property type="component" value="Plasmid pRS"/>
</dbReference>
<sequence length="195" mass="21652">MRTIDPVKHEKRRQEILAAADRCFRRDGFRGASISNICAEARMSSGHLYHYFSSKEEILRTIVETGLMRGTARVEEMMASLDPIGSFIDQAAKTRHGQAGQSLVLDMLAEAGHNPAVAEIVRDHSREVRSLLTNFLRTAQEKGQVDSSLDADMAAAVLLAVVDGAQAMTIRDPKLNKNRSFANMKLLISRFLKPQ</sequence>
<dbReference type="InterPro" id="IPR001647">
    <property type="entry name" value="HTH_TetR"/>
</dbReference>
<keyword evidence="8" id="KW-1185">Reference proteome</keyword>
<feature type="domain" description="HTH tetR-type" evidence="6">
    <location>
        <begin position="10"/>
        <end position="70"/>
    </location>
</feature>
<geneLocation type="plasmid" evidence="7 8">
    <name>pRS</name>
</geneLocation>
<evidence type="ECO:0000256" key="4">
    <source>
        <dbReference type="ARBA" id="ARBA00023163"/>
    </source>
</evidence>
<dbReference type="Pfam" id="PF00440">
    <property type="entry name" value="TetR_N"/>
    <property type="match status" value="1"/>
</dbReference>
<keyword evidence="1" id="KW-0678">Repressor</keyword>
<dbReference type="SUPFAM" id="SSF48498">
    <property type="entry name" value="Tetracyclin repressor-like, C-terminal domain"/>
    <property type="match status" value="1"/>
</dbReference>
<keyword evidence="4" id="KW-0804">Transcription</keyword>
<evidence type="ECO:0000256" key="1">
    <source>
        <dbReference type="ARBA" id="ARBA00022491"/>
    </source>
</evidence>
<dbReference type="PANTHER" id="PTHR30055">
    <property type="entry name" value="HTH-TYPE TRANSCRIPTIONAL REGULATOR RUTR"/>
    <property type="match status" value="1"/>
</dbReference>
<protein>
    <submittedName>
        <fullName evidence="7">TetR family transcriptional regulator</fullName>
    </submittedName>
</protein>
<dbReference type="SUPFAM" id="SSF46689">
    <property type="entry name" value="Homeodomain-like"/>
    <property type="match status" value="1"/>
</dbReference>
<dbReference type="InterPro" id="IPR009057">
    <property type="entry name" value="Homeodomain-like_sf"/>
</dbReference>
<evidence type="ECO:0000259" key="6">
    <source>
        <dbReference type="PROSITE" id="PS50977"/>
    </source>
</evidence>
<keyword evidence="2" id="KW-0805">Transcription regulation</keyword>
<evidence type="ECO:0000256" key="2">
    <source>
        <dbReference type="ARBA" id="ARBA00023015"/>
    </source>
</evidence>
<dbReference type="EMBL" id="CP046675">
    <property type="protein sequence ID" value="QUP60629.1"/>
    <property type="molecule type" value="Genomic_DNA"/>
</dbReference>